<reference evidence="3" key="1">
    <citation type="submission" date="2021-01" db="EMBL/GenBank/DDBJ databases">
        <authorList>
            <person name="Corre E."/>
            <person name="Pelletier E."/>
            <person name="Niang G."/>
            <person name="Scheremetjew M."/>
            <person name="Finn R."/>
            <person name="Kale V."/>
            <person name="Holt S."/>
            <person name="Cochrane G."/>
            <person name="Meng A."/>
            <person name="Brown T."/>
            <person name="Cohen L."/>
        </authorList>
    </citation>
    <scope>NUCLEOTIDE SEQUENCE</scope>
    <source>
        <strain evidence="3">RCC3387</strain>
    </source>
</reference>
<dbReference type="Pfam" id="PF00837">
    <property type="entry name" value="T4_deiodinase"/>
    <property type="match status" value="1"/>
</dbReference>
<gene>
    <name evidence="3" type="ORF">BRAN1462_LOCUS49740</name>
</gene>
<proteinExistence type="predicted"/>
<evidence type="ECO:0000256" key="1">
    <source>
        <dbReference type="SAM" id="MobiDB-lite"/>
    </source>
</evidence>
<protein>
    <recommendedName>
        <fullName evidence="2">Thioredoxin domain-containing protein</fullName>
    </recommendedName>
</protein>
<dbReference type="InterPro" id="IPR036249">
    <property type="entry name" value="Thioredoxin-like_sf"/>
</dbReference>
<dbReference type="PROSITE" id="PS51352">
    <property type="entry name" value="THIOREDOXIN_2"/>
    <property type="match status" value="1"/>
</dbReference>
<name>A0A6U9NN45_9DINO</name>
<dbReference type="EMBL" id="HBGW01078242">
    <property type="protein sequence ID" value="CAD9630273.1"/>
    <property type="molecule type" value="Transcribed_RNA"/>
</dbReference>
<accession>A0A6U9NN45</accession>
<dbReference type="InterPro" id="IPR013766">
    <property type="entry name" value="Thioredoxin_domain"/>
</dbReference>
<feature type="region of interest" description="Disordered" evidence="1">
    <location>
        <begin position="1"/>
        <end position="36"/>
    </location>
</feature>
<organism evidence="3">
    <name type="scientific">Zooxanthella nutricula</name>
    <dbReference type="NCBI Taxonomy" id="1333877"/>
    <lineage>
        <taxon>Eukaryota</taxon>
        <taxon>Sar</taxon>
        <taxon>Alveolata</taxon>
        <taxon>Dinophyceae</taxon>
        <taxon>Peridiniales</taxon>
        <taxon>Peridiniales incertae sedis</taxon>
        <taxon>Zooxanthella</taxon>
    </lineage>
</organism>
<sequence>MGQPQSVEGGPRLSSIPPPYDTPTPPKYSVKTGDTAPNFRLTSVKGGSGKVTLESLFSTKPVLLVCGSITCPMTSKSAPVVRKMKDKYGTAFHYILVYIVEVHPKGGLHPYSGEKIPADEPTSIEEQAMTFEQRVKAAERLESVYDGVFKDLFDYILVDDLGPDALMKYNPVWSTYGTCPNPCWVVGKDGIVKFNQFFTAHDGAPPDLDMEKGEATLDRELSAVLS</sequence>
<dbReference type="InterPro" id="IPR000643">
    <property type="entry name" value="Iodothyronine_deiodinase"/>
</dbReference>
<feature type="domain" description="Thioredoxin" evidence="2">
    <location>
        <begin position="30"/>
        <end position="222"/>
    </location>
</feature>
<dbReference type="SUPFAM" id="SSF52833">
    <property type="entry name" value="Thioredoxin-like"/>
    <property type="match status" value="1"/>
</dbReference>
<dbReference type="GO" id="GO:0004800">
    <property type="term" value="F:thyroxine 5'-deiodinase activity"/>
    <property type="evidence" value="ECO:0007669"/>
    <property type="project" value="InterPro"/>
</dbReference>
<feature type="compositionally biased region" description="Pro residues" evidence="1">
    <location>
        <begin position="16"/>
        <end position="26"/>
    </location>
</feature>
<dbReference type="Gene3D" id="3.40.30.10">
    <property type="entry name" value="Glutaredoxin"/>
    <property type="match status" value="1"/>
</dbReference>
<evidence type="ECO:0000259" key="2">
    <source>
        <dbReference type="PROSITE" id="PS51352"/>
    </source>
</evidence>
<evidence type="ECO:0000313" key="3">
    <source>
        <dbReference type="EMBL" id="CAD9630273.1"/>
    </source>
</evidence>
<dbReference type="AlphaFoldDB" id="A0A6U9NN45"/>